<evidence type="ECO:0000313" key="5">
    <source>
        <dbReference type="Proteomes" id="UP001180020"/>
    </source>
</evidence>
<organism evidence="4 5">
    <name type="scientific">Acorus calamus</name>
    <name type="common">Sweet flag</name>
    <dbReference type="NCBI Taxonomy" id="4465"/>
    <lineage>
        <taxon>Eukaryota</taxon>
        <taxon>Viridiplantae</taxon>
        <taxon>Streptophyta</taxon>
        <taxon>Embryophyta</taxon>
        <taxon>Tracheophyta</taxon>
        <taxon>Spermatophyta</taxon>
        <taxon>Magnoliopsida</taxon>
        <taxon>Liliopsida</taxon>
        <taxon>Acoraceae</taxon>
        <taxon>Acorus</taxon>
    </lineage>
</organism>
<reference evidence="4" key="1">
    <citation type="journal article" date="2023" name="Nat. Commun.">
        <title>Diploid and tetraploid genomes of Acorus and the evolution of monocots.</title>
        <authorList>
            <person name="Ma L."/>
            <person name="Liu K.W."/>
            <person name="Li Z."/>
            <person name="Hsiao Y.Y."/>
            <person name="Qi Y."/>
            <person name="Fu T."/>
            <person name="Tang G.D."/>
            <person name="Zhang D."/>
            <person name="Sun W.H."/>
            <person name="Liu D.K."/>
            <person name="Li Y."/>
            <person name="Chen G.Z."/>
            <person name="Liu X.D."/>
            <person name="Liao X.Y."/>
            <person name="Jiang Y.T."/>
            <person name="Yu X."/>
            <person name="Hao Y."/>
            <person name="Huang J."/>
            <person name="Zhao X.W."/>
            <person name="Ke S."/>
            <person name="Chen Y.Y."/>
            <person name="Wu W.L."/>
            <person name="Hsu J.L."/>
            <person name="Lin Y.F."/>
            <person name="Huang M.D."/>
            <person name="Li C.Y."/>
            <person name="Huang L."/>
            <person name="Wang Z.W."/>
            <person name="Zhao X."/>
            <person name="Zhong W.Y."/>
            <person name="Peng D.H."/>
            <person name="Ahmad S."/>
            <person name="Lan S."/>
            <person name="Zhang J.S."/>
            <person name="Tsai W.C."/>
            <person name="Van de Peer Y."/>
            <person name="Liu Z.J."/>
        </authorList>
    </citation>
    <scope>NUCLEOTIDE SEQUENCE</scope>
    <source>
        <strain evidence="4">CP</strain>
    </source>
</reference>
<evidence type="ECO:0000256" key="2">
    <source>
        <dbReference type="SAM" id="MobiDB-lite"/>
    </source>
</evidence>
<feature type="compositionally biased region" description="Polar residues" evidence="2">
    <location>
        <begin position="67"/>
        <end position="80"/>
    </location>
</feature>
<accession>A0AAV9BXE7</accession>
<reference evidence="4" key="2">
    <citation type="submission" date="2023-06" db="EMBL/GenBank/DDBJ databases">
        <authorList>
            <person name="Ma L."/>
            <person name="Liu K.-W."/>
            <person name="Li Z."/>
            <person name="Hsiao Y.-Y."/>
            <person name="Qi Y."/>
            <person name="Fu T."/>
            <person name="Tang G."/>
            <person name="Zhang D."/>
            <person name="Sun W.-H."/>
            <person name="Liu D.-K."/>
            <person name="Li Y."/>
            <person name="Chen G.-Z."/>
            <person name="Liu X.-D."/>
            <person name="Liao X.-Y."/>
            <person name="Jiang Y.-T."/>
            <person name="Yu X."/>
            <person name="Hao Y."/>
            <person name="Huang J."/>
            <person name="Zhao X.-W."/>
            <person name="Ke S."/>
            <person name="Chen Y.-Y."/>
            <person name="Wu W.-L."/>
            <person name="Hsu J.-L."/>
            <person name="Lin Y.-F."/>
            <person name="Huang M.-D."/>
            <person name="Li C.-Y."/>
            <person name="Huang L."/>
            <person name="Wang Z.-W."/>
            <person name="Zhao X."/>
            <person name="Zhong W.-Y."/>
            <person name="Peng D.-H."/>
            <person name="Ahmad S."/>
            <person name="Lan S."/>
            <person name="Zhang J.-S."/>
            <person name="Tsai W.-C."/>
            <person name="Van De Peer Y."/>
            <person name="Liu Z.-J."/>
        </authorList>
    </citation>
    <scope>NUCLEOTIDE SEQUENCE</scope>
    <source>
        <strain evidence="4">CP</strain>
        <tissue evidence="4">Leaves</tissue>
    </source>
</reference>
<dbReference type="PROSITE" id="PS50157">
    <property type="entry name" value="ZINC_FINGER_C2H2_2"/>
    <property type="match status" value="1"/>
</dbReference>
<keyword evidence="1" id="KW-0479">Metal-binding</keyword>
<proteinExistence type="predicted"/>
<evidence type="ECO:0000256" key="1">
    <source>
        <dbReference type="PROSITE-ProRule" id="PRU00042"/>
    </source>
</evidence>
<comment type="caution">
    <text evidence="4">The sequence shown here is derived from an EMBL/GenBank/DDBJ whole genome shotgun (WGS) entry which is preliminary data.</text>
</comment>
<feature type="compositionally biased region" description="Polar residues" evidence="2">
    <location>
        <begin position="1"/>
        <end position="16"/>
    </location>
</feature>
<name>A0AAV9BXE7_ACOCL</name>
<dbReference type="Proteomes" id="UP001180020">
    <property type="component" value="Unassembled WGS sequence"/>
</dbReference>
<feature type="domain" description="C2H2-type" evidence="3">
    <location>
        <begin position="163"/>
        <end position="190"/>
    </location>
</feature>
<evidence type="ECO:0000313" key="4">
    <source>
        <dbReference type="EMBL" id="KAK1281593.1"/>
    </source>
</evidence>
<protein>
    <recommendedName>
        <fullName evidence="3">C2H2-type domain-containing protein</fullName>
    </recommendedName>
</protein>
<feature type="compositionally biased region" description="Pro residues" evidence="2">
    <location>
        <begin position="51"/>
        <end position="66"/>
    </location>
</feature>
<dbReference type="PROSITE" id="PS00028">
    <property type="entry name" value="ZINC_FINGER_C2H2_1"/>
    <property type="match status" value="1"/>
</dbReference>
<evidence type="ECO:0000259" key="3">
    <source>
        <dbReference type="PROSITE" id="PS50157"/>
    </source>
</evidence>
<keyword evidence="1" id="KW-0862">Zinc</keyword>
<dbReference type="GO" id="GO:0008270">
    <property type="term" value="F:zinc ion binding"/>
    <property type="evidence" value="ECO:0007669"/>
    <property type="project" value="UniProtKB-KW"/>
</dbReference>
<feature type="region of interest" description="Disordered" evidence="2">
    <location>
        <begin position="1"/>
        <end position="82"/>
    </location>
</feature>
<gene>
    <name evidence="4" type="ORF">QJS10_CPB22g01493</name>
</gene>
<sequence length="375" mass="41895">MERTPNGGSNITTTWMRSKPPSITRPPPAVPHNLYRSSLLNPLSFPTSHLHPPPLLPPPPPPPPQNTPYLNSIPSSPMNTRRSEFTFVPNAPLRTSPVTIRLDLNLSLHSHQSQHSRIEIKIPEVGLEYALPPTSNEAPPCNNRGIINTIGNHESINQTTTLFPCEKCDFVFYTARSIGGHMGLHTQMKRIGEEETSNAPKRSQPNHNDIDENHNNNKNNDWKMYTNNDKAKAIIVIDDDDEDENIIQTNININTTNNNNRNVAVSQPVQLKPPVGNEIGLKRVRHVLRKIRDAKAVKDVGEPSRVQLARDVAPTRNRFRFAVGRRTPCDGILGKRITVKPSLKKGRDESGYDSEDSVNSELQSGGRANGRLRIK</sequence>
<keyword evidence="1" id="KW-0863">Zinc-finger</keyword>
<dbReference type="EMBL" id="JAUJYO010000022">
    <property type="protein sequence ID" value="KAK1281593.1"/>
    <property type="molecule type" value="Genomic_DNA"/>
</dbReference>
<keyword evidence="5" id="KW-1185">Reference proteome</keyword>
<dbReference type="InterPro" id="IPR013087">
    <property type="entry name" value="Znf_C2H2_type"/>
</dbReference>
<feature type="region of interest" description="Disordered" evidence="2">
    <location>
        <begin position="193"/>
        <end position="222"/>
    </location>
</feature>
<dbReference type="AlphaFoldDB" id="A0AAV9BXE7"/>
<feature type="region of interest" description="Disordered" evidence="2">
    <location>
        <begin position="343"/>
        <end position="375"/>
    </location>
</feature>